<feature type="transmembrane region" description="Helical" evidence="6">
    <location>
        <begin position="61"/>
        <end position="78"/>
    </location>
</feature>
<dbReference type="SUPFAM" id="SSF103473">
    <property type="entry name" value="MFS general substrate transporter"/>
    <property type="match status" value="1"/>
</dbReference>
<evidence type="ECO:0000256" key="4">
    <source>
        <dbReference type="ARBA" id="ARBA00022989"/>
    </source>
</evidence>
<evidence type="ECO:0000313" key="9">
    <source>
        <dbReference type="Proteomes" id="UP000045545"/>
    </source>
</evidence>
<feature type="transmembrane region" description="Helical" evidence="6">
    <location>
        <begin position="113"/>
        <end position="133"/>
    </location>
</feature>
<feature type="transmembrane region" description="Helical" evidence="6">
    <location>
        <begin position="350"/>
        <end position="374"/>
    </location>
</feature>
<evidence type="ECO:0000256" key="5">
    <source>
        <dbReference type="ARBA" id="ARBA00023136"/>
    </source>
</evidence>
<reference evidence="8 9" key="1">
    <citation type="submission" date="2015-03" db="EMBL/GenBank/DDBJ databases">
        <authorList>
            <person name="Murphy D."/>
        </authorList>
    </citation>
    <scope>NUCLEOTIDE SEQUENCE [LARGE SCALE GENOMIC DNA]</scope>
    <source>
        <strain evidence="8 9">OL-4</strain>
    </source>
</reference>
<feature type="transmembrane region" description="Helical" evidence="6">
    <location>
        <begin position="36"/>
        <end position="55"/>
    </location>
</feature>
<feature type="transmembrane region" description="Helical" evidence="6">
    <location>
        <begin position="90"/>
        <end position="107"/>
    </location>
</feature>
<dbReference type="InterPro" id="IPR005829">
    <property type="entry name" value="Sugar_transporter_CS"/>
</dbReference>
<proteinExistence type="predicted"/>
<dbReference type="Proteomes" id="UP000045545">
    <property type="component" value="Unassembled WGS sequence"/>
</dbReference>
<comment type="subcellular location">
    <subcellularLocation>
        <location evidence="1">Cell membrane</location>
        <topology evidence="1">Multi-pass membrane protein</topology>
    </subcellularLocation>
</comment>
<dbReference type="InterPro" id="IPR036259">
    <property type="entry name" value="MFS_trans_sf"/>
</dbReference>
<feature type="transmembrane region" description="Helical" evidence="6">
    <location>
        <begin position="427"/>
        <end position="450"/>
    </location>
</feature>
<keyword evidence="2" id="KW-0813">Transport</keyword>
<evidence type="ECO:0000256" key="2">
    <source>
        <dbReference type="ARBA" id="ARBA00022448"/>
    </source>
</evidence>
<dbReference type="InterPro" id="IPR020846">
    <property type="entry name" value="MFS_dom"/>
</dbReference>
<evidence type="ECO:0000256" key="3">
    <source>
        <dbReference type="ARBA" id="ARBA00022692"/>
    </source>
</evidence>
<keyword evidence="4 6" id="KW-1133">Transmembrane helix</keyword>
<feature type="transmembrane region" description="Helical" evidence="6">
    <location>
        <begin position="326"/>
        <end position="344"/>
    </location>
</feature>
<dbReference type="STRING" id="690567.2597"/>
<dbReference type="AlphaFoldDB" id="A0A0E4GBY3"/>
<dbReference type="PROSITE" id="PS00217">
    <property type="entry name" value="SUGAR_TRANSPORT_2"/>
    <property type="match status" value="1"/>
</dbReference>
<evidence type="ECO:0000259" key="7">
    <source>
        <dbReference type="PROSITE" id="PS50850"/>
    </source>
</evidence>
<feature type="domain" description="Major facilitator superfamily (MFS) profile" evidence="7">
    <location>
        <begin position="24"/>
        <end position="454"/>
    </location>
</feature>
<dbReference type="EMBL" id="CGIH01000047">
    <property type="protein sequence ID" value="CFY02858.1"/>
    <property type="molecule type" value="Genomic_DNA"/>
</dbReference>
<dbReference type="GO" id="GO:0005886">
    <property type="term" value="C:plasma membrane"/>
    <property type="evidence" value="ECO:0007669"/>
    <property type="project" value="UniProtKB-SubCell"/>
</dbReference>
<accession>A0A0E4GBY3</accession>
<feature type="transmembrane region" description="Helical" evidence="6">
    <location>
        <begin position="297"/>
        <end position="314"/>
    </location>
</feature>
<organism evidence="8 9">
    <name type="scientific">Syntrophomonas zehnderi OL-4</name>
    <dbReference type="NCBI Taxonomy" id="690567"/>
    <lineage>
        <taxon>Bacteria</taxon>
        <taxon>Bacillati</taxon>
        <taxon>Bacillota</taxon>
        <taxon>Clostridia</taxon>
        <taxon>Eubacteriales</taxon>
        <taxon>Syntrophomonadaceae</taxon>
        <taxon>Syntrophomonas</taxon>
    </lineage>
</organism>
<dbReference type="PROSITE" id="PS50850">
    <property type="entry name" value="MFS"/>
    <property type="match status" value="1"/>
</dbReference>
<dbReference type="Gene3D" id="1.20.1250.20">
    <property type="entry name" value="MFS general substrate transporter like domains"/>
    <property type="match status" value="1"/>
</dbReference>
<dbReference type="CDD" id="cd17316">
    <property type="entry name" value="MFS_SV2_like"/>
    <property type="match status" value="1"/>
</dbReference>
<evidence type="ECO:0000256" key="6">
    <source>
        <dbReference type="SAM" id="Phobius"/>
    </source>
</evidence>
<dbReference type="InterPro" id="IPR005828">
    <property type="entry name" value="MFS_sugar_transport-like"/>
</dbReference>
<dbReference type="RefSeq" id="WP_046499689.1">
    <property type="nucleotide sequence ID" value="NZ_CGIH01000047.1"/>
</dbReference>
<feature type="transmembrane region" description="Helical" evidence="6">
    <location>
        <begin position="178"/>
        <end position="199"/>
    </location>
</feature>
<dbReference type="GO" id="GO:0046943">
    <property type="term" value="F:carboxylic acid transmembrane transporter activity"/>
    <property type="evidence" value="ECO:0007669"/>
    <property type="project" value="TreeGrafter"/>
</dbReference>
<evidence type="ECO:0000313" key="8">
    <source>
        <dbReference type="EMBL" id="CFY02858.1"/>
    </source>
</evidence>
<keyword evidence="9" id="KW-1185">Reference proteome</keyword>
<keyword evidence="5 6" id="KW-0472">Membrane</keyword>
<name>A0A0E4GBY3_9FIRM</name>
<sequence>MARHTSKLITTLDESQLTGNHIRVISAAVLGDMLEFFDLALISFVIAFIAVPWGLTYTASASILLAAGFGSIIGAIMFGNIADRVGRRPIFMFTIIFSGVMTGLMFFTPEGNWIYLVVLRFFVGLALGGLYCVDMPLVQEFAPANYRGRVGGIVTAFIPIGTLLASTSAAYLRPFIGWRGLFLVGLIPALLALLIRVWVPESPRWLIRNKKYDEAAAAVDWVTKEHHDFRDVREVGEEWIDDLPAQPQVKFSELFKYPRSVIISWGTNICQQTGYSLFTMWGPALLAMVIGRTPAEAAKLFIVVTLGGFIGRWFWSFMSDHIGRRVSGMILGVGAAVMLLFAIFNTGNYIGGVSVFWLCMIGIYFFADGGYALVGPYSSEVWPSNLRATGMGSAYGMGGIGKLVGPVIVALFAGSSNLVSPKATIEAITPVYLFLAVLFLIQAILFFFALETKGKSMEEIDAELEAARMAKA</sequence>
<evidence type="ECO:0000256" key="1">
    <source>
        <dbReference type="ARBA" id="ARBA00004651"/>
    </source>
</evidence>
<feature type="transmembrane region" description="Helical" evidence="6">
    <location>
        <begin position="153"/>
        <end position="172"/>
    </location>
</feature>
<protein>
    <submittedName>
        <fullName evidence="8">General substrate transporter</fullName>
    </submittedName>
</protein>
<dbReference type="Pfam" id="PF00083">
    <property type="entry name" value="Sugar_tr"/>
    <property type="match status" value="1"/>
</dbReference>
<feature type="transmembrane region" description="Helical" evidence="6">
    <location>
        <begin position="394"/>
        <end position="415"/>
    </location>
</feature>
<dbReference type="PANTHER" id="PTHR23508">
    <property type="entry name" value="CARBOXYLIC ACID TRANSPORTER PROTEIN HOMOLOG"/>
    <property type="match status" value="1"/>
</dbReference>
<dbReference type="OrthoDB" id="9787026at2"/>
<gene>
    <name evidence="8" type="ORF">2597</name>
</gene>
<keyword evidence="3 6" id="KW-0812">Transmembrane</keyword>
<dbReference type="PANTHER" id="PTHR23508:SF10">
    <property type="entry name" value="CARBOXYLIC ACID TRANSPORTER PROTEIN HOMOLOG"/>
    <property type="match status" value="1"/>
</dbReference>